<dbReference type="AlphaFoldDB" id="A0A448ZZG5"/>
<evidence type="ECO:0000313" key="1">
    <source>
        <dbReference type="EMBL" id="VEU56621.1"/>
    </source>
</evidence>
<organism evidence="1">
    <name type="scientific">Metamycoplasma salivarium</name>
    <name type="common">Mycoplasma salivarium</name>
    <dbReference type="NCBI Taxonomy" id="2124"/>
    <lineage>
        <taxon>Bacteria</taxon>
        <taxon>Bacillati</taxon>
        <taxon>Mycoplasmatota</taxon>
        <taxon>Mycoplasmoidales</taxon>
        <taxon>Metamycoplasmataceae</taxon>
        <taxon>Metamycoplasma</taxon>
    </lineage>
</organism>
<dbReference type="EMBL" id="LR214939">
    <property type="protein sequence ID" value="VEU56621.1"/>
    <property type="molecule type" value="Genomic_DNA"/>
</dbReference>
<name>A0A448ZZG5_METSV</name>
<sequence length="169" mass="20367">MKDKQFKFELLPNDIKENRFGFISIRGIVQSKTSTLCPSYQNVMRRINSTSGIVMKNHNAYNEKTGYIVCISKPEEIEMDIHNITNQKLKEIAKKYLLEKYYASFENNLGFWYENGILHMDYVYIILDKIEALRWALKHYKLFIFDLQNQQEIDLEPYDRVKRKEFMDW</sequence>
<proteinExistence type="predicted"/>
<keyword evidence="1" id="KW-0614">Plasmid</keyword>
<reference evidence="1" key="1">
    <citation type="submission" date="2019-01" db="EMBL/GenBank/DDBJ databases">
        <authorList>
            <consortium name="Pathogen Informatics"/>
        </authorList>
    </citation>
    <scope>NUCLEOTIDE SEQUENCE [LARGE SCALE GENOMIC DNA]</scope>
    <source>
        <strain evidence="1">NCTC10113</strain>
    </source>
</reference>
<gene>
    <name evidence="1" type="ORF">NCTC10113_01536</name>
</gene>
<protein>
    <submittedName>
        <fullName evidence="1">Uncharacterized protein</fullName>
    </submittedName>
</protein>
<geneLocation type="plasmid" evidence="1">
    <name>2</name>
</geneLocation>
<dbReference type="RefSeq" id="WP_024543878.1">
    <property type="nucleotide sequence ID" value="NZ_BPLV01000001.1"/>
</dbReference>
<accession>A0A448ZZG5</accession>